<feature type="compositionally biased region" description="Basic residues" evidence="1">
    <location>
        <begin position="171"/>
        <end position="182"/>
    </location>
</feature>
<evidence type="ECO:0000313" key="2">
    <source>
        <dbReference type="EMBL" id="SPM34498.1"/>
    </source>
</evidence>
<protein>
    <submittedName>
        <fullName evidence="2">Mycobacterium rhizamassiliense ORFan</fullName>
    </submittedName>
</protein>
<feature type="region of interest" description="Disordered" evidence="1">
    <location>
        <begin position="160"/>
        <end position="186"/>
    </location>
</feature>
<dbReference type="EMBL" id="FUFA01000004">
    <property type="protein sequence ID" value="SPM34498.1"/>
    <property type="molecule type" value="Genomic_DNA"/>
</dbReference>
<proteinExistence type="predicted"/>
<dbReference type="Proteomes" id="UP000240988">
    <property type="component" value="Unassembled WGS sequence"/>
</dbReference>
<keyword evidence="3" id="KW-1185">Reference proteome</keyword>
<sequence>MHGVGVAHRHRQDAGIGDDDVDPAEIGQSGLDGVAQFVAFTHSGFARPRAAQVLSPIVRCQRGRRVSPTGELLGTSRQISRATMSAPALAMATACARPWPRAAPLMTATCRRDVRTKDLPPLRLLINVIRLTCRPVHQPGAGSGDSASGCGPLTNPTDLVQSSTRSYSGVRLHHNRSGRRGRAMSLSCPRVSTGRLEVSAELVAISVLFGSASMSLGPTGSSSCRVRVAPRKRCRPAAPADALGDSPS</sequence>
<gene>
    <name evidence="2" type="ORF">MRAB57_2317</name>
</gene>
<name>A0A2U3NSK9_9MYCO</name>
<dbReference type="AlphaFoldDB" id="A0A2U3NSK9"/>
<dbReference type="STRING" id="1841860.GCA_900157375_02321"/>
<evidence type="ECO:0000256" key="1">
    <source>
        <dbReference type="SAM" id="MobiDB-lite"/>
    </source>
</evidence>
<organism evidence="2 3">
    <name type="scientific">Mycobacterium rhizamassiliense</name>
    <dbReference type="NCBI Taxonomy" id="1841860"/>
    <lineage>
        <taxon>Bacteria</taxon>
        <taxon>Bacillati</taxon>
        <taxon>Actinomycetota</taxon>
        <taxon>Actinomycetes</taxon>
        <taxon>Mycobacteriales</taxon>
        <taxon>Mycobacteriaceae</taxon>
        <taxon>Mycobacterium</taxon>
    </lineage>
</organism>
<evidence type="ECO:0000313" key="3">
    <source>
        <dbReference type="Proteomes" id="UP000240988"/>
    </source>
</evidence>
<feature type="region of interest" description="Disordered" evidence="1">
    <location>
        <begin position="1"/>
        <end position="25"/>
    </location>
</feature>
<reference evidence="2 3" key="1">
    <citation type="submission" date="2017-01" db="EMBL/GenBank/DDBJ databases">
        <authorList>
            <consortium name="Urmite Genomes"/>
        </authorList>
    </citation>
    <scope>NUCLEOTIDE SEQUENCE [LARGE SCALE GENOMIC DNA]</scope>
    <source>
        <strain evidence="2 3">AB57</strain>
    </source>
</reference>
<accession>A0A2U3NSK9</accession>